<organism evidence="2 3">
    <name type="scientific">Guptibacillus hwajinpoensis</name>
    <dbReference type="NCBI Taxonomy" id="208199"/>
    <lineage>
        <taxon>Bacteria</taxon>
        <taxon>Bacillati</taxon>
        <taxon>Bacillota</taxon>
        <taxon>Bacilli</taxon>
        <taxon>Bacillales</taxon>
        <taxon>Guptibacillaceae</taxon>
        <taxon>Guptibacillus</taxon>
    </lineage>
</organism>
<evidence type="ECO:0000259" key="1">
    <source>
        <dbReference type="PROSITE" id="PS51186"/>
    </source>
</evidence>
<evidence type="ECO:0000313" key="2">
    <source>
        <dbReference type="EMBL" id="MDQ0484487.1"/>
    </source>
</evidence>
<dbReference type="SUPFAM" id="SSF55729">
    <property type="entry name" value="Acyl-CoA N-acyltransferases (Nat)"/>
    <property type="match status" value="1"/>
</dbReference>
<reference evidence="2" key="1">
    <citation type="submission" date="2023-07" db="EMBL/GenBank/DDBJ databases">
        <title>Genomic Encyclopedia of Type Strains, Phase IV (KMG-IV): sequencing the most valuable type-strain genomes for metagenomic binning, comparative biology and taxonomic classification.</title>
        <authorList>
            <person name="Goeker M."/>
        </authorList>
    </citation>
    <scope>NUCLEOTIDE SEQUENCE [LARGE SCALE GENOMIC DNA]</scope>
    <source>
        <strain evidence="2">JSM 076093</strain>
    </source>
</reference>
<dbReference type="InterPro" id="IPR016181">
    <property type="entry name" value="Acyl_CoA_acyltransferase"/>
</dbReference>
<gene>
    <name evidence="2" type="ORF">QO000_003471</name>
</gene>
<name>A0ABU0K556_9BACL</name>
<keyword evidence="3" id="KW-1185">Reference proteome</keyword>
<dbReference type="CDD" id="cd04301">
    <property type="entry name" value="NAT_SF"/>
    <property type="match status" value="1"/>
</dbReference>
<dbReference type="Proteomes" id="UP001226720">
    <property type="component" value="Unassembled WGS sequence"/>
</dbReference>
<dbReference type="PROSITE" id="PS51186">
    <property type="entry name" value="GNAT"/>
    <property type="match status" value="1"/>
</dbReference>
<dbReference type="InterPro" id="IPR000182">
    <property type="entry name" value="GNAT_dom"/>
</dbReference>
<protein>
    <recommendedName>
        <fullName evidence="1">N-acetyltransferase domain-containing protein</fullName>
    </recommendedName>
</protein>
<accession>A0ABU0K556</accession>
<proteinExistence type="predicted"/>
<evidence type="ECO:0000313" key="3">
    <source>
        <dbReference type="Proteomes" id="UP001226720"/>
    </source>
</evidence>
<feature type="domain" description="N-acetyltransferase" evidence="1">
    <location>
        <begin position="1"/>
        <end position="72"/>
    </location>
</feature>
<sequence>MIQRRDEARELIRNKVVDYNVEQLSKHVKTPFEKVAFVIEEEGELVGGVSGTMFWQHLHLDFLWVAENKRGN</sequence>
<dbReference type="EMBL" id="JAUSWM010000008">
    <property type="protein sequence ID" value="MDQ0484487.1"/>
    <property type="molecule type" value="Genomic_DNA"/>
</dbReference>
<dbReference type="Pfam" id="PF00583">
    <property type="entry name" value="Acetyltransf_1"/>
    <property type="match status" value="1"/>
</dbReference>
<comment type="caution">
    <text evidence="2">The sequence shown here is derived from an EMBL/GenBank/DDBJ whole genome shotgun (WGS) entry which is preliminary data.</text>
</comment>
<dbReference type="Gene3D" id="3.40.630.30">
    <property type="match status" value="1"/>
</dbReference>